<evidence type="ECO:0000313" key="1">
    <source>
        <dbReference type="EMBL" id="TPP56527.1"/>
    </source>
</evidence>
<comment type="caution">
    <text evidence="1">The sequence shown here is derived from an EMBL/GenBank/DDBJ whole genome shotgun (WGS) entry which is preliminary data.</text>
</comment>
<accession>A0A504YFH2</accession>
<gene>
    <name evidence="1" type="ORF">FGIG_02895</name>
</gene>
<dbReference type="AlphaFoldDB" id="A0A504YFH2"/>
<feature type="non-terminal residue" evidence="1">
    <location>
        <position position="1"/>
    </location>
</feature>
<reference evidence="1 2" key="1">
    <citation type="submission" date="2019-04" db="EMBL/GenBank/DDBJ databases">
        <title>Annotation for the trematode Fasciola gigantica.</title>
        <authorList>
            <person name="Choi Y.-J."/>
        </authorList>
    </citation>
    <scope>NUCLEOTIDE SEQUENCE [LARGE SCALE GENOMIC DNA]</scope>
    <source>
        <strain evidence="1">Uganda_cow_1</strain>
    </source>
</reference>
<evidence type="ECO:0000313" key="2">
    <source>
        <dbReference type="Proteomes" id="UP000316759"/>
    </source>
</evidence>
<proteinExistence type="predicted"/>
<dbReference type="EMBL" id="SUNJ01014370">
    <property type="protein sequence ID" value="TPP56527.1"/>
    <property type="molecule type" value="Genomic_DNA"/>
</dbReference>
<protein>
    <submittedName>
        <fullName evidence="1">Uncharacterized protein</fullName>
    </submittedName>
</protein>
<sequence>TFPSFSLYSDQSIATSDSLKDDCDFESDVKSIKIASSFADRQQMTPVESVRQAIIDHLQDEWGIADQRTVRLLLKRAKRMKPRRKFGSRSAIRDNQQTISNSVRLQVDCSQPKLPVEFTDRASNSSSANTRVRNWVQASSKFPVTRECIPTAVVIPSVPKSCLKTSISQQCSSPSIRGRNTSPQVHLKRNQVELPRIPISNVVSARLTGAFYP</sequence>
<organism evidence="1 2">
    <name type="scientific">Fasciola gigantica</name>
    <name type="common">Giant liver fluke</name>
    <dbReference type="NCBI Taxonomy" id="46835"/>
    <lineage>
        <taxon>Eukaryota</taxon>
        <taxon>Metazoa</taxon>
        <taxon>Spiralia</taxon>
        <taxon>Lophotrochozoa</taxon>
        <taxon>Platyhelminthes</taxon>
        <taxon>Trematoda</taxon>
        <taxon>Digenea</taxon>
        <taxon>Plagiorchiida</taxon>
        <taxon>Echinostomata</taxon>
        <taxon>Echinostomatoidea</taxon>
        <taxon>Fasciolidae</taxon>
        <taxon>Fasciola</taxon>
    </lineage>
</organism>
<keyword evidence="2" id="KW-1185">Reference proteome</keyword>
<name>A0A504YFH2_FASGI</name>
<dbReference type="Proteomes" id="UP000316759">
    <property type="component" value="Unassembled WGS sequence"/>
</dbReference>